<protein>
    <submittedName>
        <fullName evidence="2">Uncharacterized protein</fullName>
    </submittedName>
</protein>
<dbReference type="AlphaFoldDB" id="A0A0N0LSX9"/>
<accession>A0A0N0LSX9</accession>
<name>A0A0N0LSX9_9HELI</name>
<proteinExistence type="predicted"/>
<dbReference type="PATRIC" id="fig|35818.11.peg.1842"/>
<dbReference type="Proteomes" id="UP000037997">
    <property type="component" value="Unassembled WGS sequence"/>
</dbReference>
<feature type="signal peptide" evidence="1">
    <location>
        <begin position="1"/>
        <end position="20"/>
    </location>
</feature>
<evidence type="ECO:0000313" key="3">
    <source>
        <dbReference type="Proteomes" id="UP000037997"/>
    </source>
</evidence>
<organism evidence="2 3">
    <name type="scientific">Helicobacter pullorum</name>
    <dbReference type="NCBI Taxonomy" id="35818"/>
    <lineage>
        <taxon>Bacteria</taxon>
        <taxon>Pseudomonadati</taxon>
        <taxon>Campylobacterota</taxon>
        <taxon>Epsilonproteobacteria</taxon>
        <taxon>Campylobacterales</taxon>
        <taxon>Helicobacteraceae</taxon>
        <taxon>Helicobacter</taxon>
    </lineage>
</organism>
<dbReference type="EMBL" id="JNOC01000048">
    <property type="protein sequence ID" value="KPH55298.1"/>
    <property type="molecule type" value="Genomic_DNA"/>
</dbReference>
<comment type="caution">
    <text evidence="2">The sequence shown here is derived from an EMBL/GenBank/DDBJ whole genome shotgun (WGS) entry which is preliminary data.</text>
</comment>
<gene>
    <name evidence="2" type="ORF">HPU229334_09325</name>
</gene>
<sequence>MMKKIFIALLMAVSTNFCLAADDELANDIKNKAIDIGFGAISGFLSGKSSEEIAKDAKEQAIDATKETADKKLNEMKK</sequence>
<evidence type="ECO:0000313" key="2">
    <source>
        <dbReference type="EMBL" id="KPH55298.1"/>
    </source>
</evidence>
<feature type="chain" id="PRO_5005854988" evidence="1">
    <location>
        <begin position="21"/>
        <end position="78"/>
    </location>
</feature>
<evidence type="ECO:0000256" key="1">
    <source>
        <dbReference type="SAM" id="SignalP"/>
    </source>
</evidence>
<reference evidence="2 3" key="1">
    <citation type="submission" date="2014-06" db="EMBL/GenBank/DDBJ databases">
        <title>Helicobacter pullorum isolates in fresh chicken meat - phenotypic and genotypic features.</title>
        <authorList>
            <person name="Borges V."/>
            <person name="Santos A."/>
            <person name="Correia C.B."/>
            <person name="Saraiva M."/>
            <person name="Menard A."/>
            <person name="Vieira L."/>
            <person name="Sampaio D.A."/>
            <person name="Gomes J.P."/>
            <person name="Oleastro M."/>
        </authorList>
    </citation>
    <scope>NUCLEOTIDE SEQUENCE [LARGE SCALE GENOMIC DNA]</scope>
    <source>
        <strain evidence="2 3">229334/12</strain>
    </source>
</reference>
<keyword evidence="1" id="KW-0732">Signal</keyword>